<dbReference type="EMBL" id="FNJL01000013">
    <property type="protein sequence ID" value="SDP47019.1"/>
    <property type="molecule type" value="Genomic_DNA"/>
</dbReference>
<accession>A0A1H0SZB0</accession>
<evidence type="ECO:0000313" key="3">
    <source>
        <dbReference type="Proteomes" id="UP000199317"/>
    </source>
</evidence>
<sequence>MRAWMPPPSAPPRSARIRWNARAGGTVVSDVRRRCDAMECTWLHLDSAPAPGRDGLPARTGVQDPHVTDLLRRLQADALAGMPLGTACVQPSRSRRRAICADAAGTAPATNVRQRPPAARGCSGRGSACGSTSASTSGSPFPWPRWPARPATARTISPGCFGKLSRSRRLGPTPGEFRAGRACNARAAPLAGDARSRRRPRFRQRWLSRRTAQSPRLCTACTKKISTTTTASMMSGRNRW</sequence>
<gene>
    <name evidence="2" type="ORF">SAMN04489708_113145</name>
</gene>
<organism evidence="2 3">
    <name type="scientific">Paracidovorax cattleyae</name>
    <dbReference type="NCBI Taxonomy" id="80868"/>
    <lineage>
        <taxon>Bacteria</taxon>
        <taxon>Pseudomonadati</taxon>
        <taxon>Pseudomonadota</taxon>
        <taxon>Betaproteobacteria</taxon>
        <taxon>Burkholderiales</taxon>
        <taxon>Comamonadaceae</taxon>
        <taxon>Paracidovorax</taxon>
    </lineage>
</organism>
<proteinExistence type="predicted"/>
<keyword evidence="3" id="KW-1185">Reference proteome</keyword>
<feature type="region of interest" description="Disordered" evidence="1">
    <location>
        <begin position="107"/>
        <end position="144"/>
    </location>
</feature>
<dbReference type="AlphaFoldDB" id="A0A1H0SZB0"/>
<evidence type="ECO:0000256" key="1">
    <source>
        <dbReference type="SAM" id="MobiDB-lite"/>
    </source>
</evidence>
<name>A0A1H0SZB0_9BURK</name>
<protein>
    <submittedName>
        <fullName evidence="2">Uncharacterized protein</fullName>
    </submittedName>
</protein>
<feature type="region of interest" description="Disordered" evidence="1">
    <location>
        <begin position="157"/>
        <end position="178"/>
    </location>
</feature>
<feature type="compositionally biased region" description="Low complexity" evidence="1">
    <location>
        <begin position="118"/>
        <end position="139"/>
    </location>
</feature>
<dbReference type="Proteomes" id="UP000199317">
    <property type="component" value="Unassembled WGS sequence"/>
</dbReference>
<reference evidence="3" key="1">
    <citation type="submission" date="2016-10" db="EMBL/GenBank/DDBJ databases">
        <authorList>
            <person name="Varghese N."/>
            <person name="Submissions S."/>
        </authorList>
    </citation>
    <scope>NUCLEOTIDE SEQUENCE [LARGE SCALE GENOMIC DNA]</scope>
    <source>
        <strain evidence="3">DSM 17101</strain>
    </source>
</reference>
<evidence type="ECO:0000313" key="2">
    <source>
        <dbReference type="EMBL" id="SDP47019.1"/>
    </source>
</evidence>